<accession>A0ABP1Q1J1</accession>
<feature type="transmembrane region" description="Helical" evidence="1">
    <location>
        <begin position="162"/>
        <end position="182"/>
    </location>
</feature>
<feature type="transmembrane region" description="Helical" evidence="1">
    <location>
        <begin position="188"/>
        <end position="211"/>
    </location>
</feature>
<keyword evidence="1" id="KW-0472">Membrane</keyword>
<name>A0ABP1Q1J1_9HEXA</name>
<gene>
    <name evidence="2" type="ORF">ODALV1_LOCUS4207</name>
</gene>
<evidence type="ECO:0000256" key="1">
    <source>
        <dbReference type="SAM" id="Phobius"/>
    </source>
</evidence>
<sequence>MPVDFILIVGVLELLPLSPGPRVGILLMVSGVFGRNRPTVVLSHGLTICGNWMWMGIGSVSFDTVLWGSNLVLHGTLGAIQSGEADLGRGTNWPPQVQSAGKCRYWLEIAGDPFALWRLKIRFSIWYLVELSCEWFAGQKLSQHGSHRGRNAPLPFGCFWELLARFLGAFSSFIGSFVLIIWELCAHLLGAYAQFLVSFALKFWELLAHLLGAFSSFIVERCAQLLCGALCSIIGGALCSIIVWSVVLNYCGALCSIIVWSVVLNYCVERCAQLLCGALCSNIVDGIIRFGNE</sequence>
<evidence type="ECO:0000313" key="3">
    <source>
        <dbReference type="Proteomes" id="UP001642540"/>
    </source>
</evidence>
<keyword evidence="1" id="KW-0812">Transmembrane</keyword>
<reference evidence="2 3" key="1">
    <citation type="submission" date="2024-08" db="EMBL/GenBank/DDBJ databases">
        <authorList>
            <person name="Cucini C."/>
            <person name="Frati F."/>
        </authorList>
    </citation>
    <scope>NUCLEOTIDE SEQUENCE [LARGE SCALE GENOMIC DNA]</scope>
</reference>
<feature type="transmembrane region" description="Helical" evidence="1">
    <location>
        <begin position="250"/>
        <end position="268"/>
    </location>
</feature>
<keyword evidence="3" id="KW-1185">Reference proteome</keyword>
<proteinExistence type="predicted"/>
<dbReference type="EMBL" id="CAXLJM020000013">
    <property type="protein sequence ID" value="CAL8078861.1"/>
    <property type="molecule type" value="Genomic_DNA"/>
</dbReference>
<comment type="caution">
    <text evidence="2">The sequence shown here is derived from an EMBL/GenBank/DDBJ whole genome shotgun (WGS) entry which is preliminary data.</text>
</comment>
<dbReference type="Proteomes" id="UP001642540">
    <property type="component" value="Unassembled WGS sequence"/>
</dbReference>
<evidence type="ECO:0000313" key="2">
    <source>
        <dbReference type="EMBL" id="CAL8078861.1"/>
    </source>
</evidence>
<protein>
    <submittedName>
        <fullName evidence="2">Uncharacterized protein</fullName>
    </submittedName>
</protein>
<organism evidence="2 3">
    <name type="scientific">Orchesella dallaii</name>
    <dbReference type="NCBI Taxonomy" id="48710"/>
    <lineage>
        <taxon>Eukaryota</taxon>
        <taxon>Metazoa</taxon>
        <taxon>Ecdysozoa</taxon>
        <taxon>Arthropoda</taxon>
        <taxon>Hexapoda</taxon>
        <taxon>Collembola</taxon>
        <taxon>Entomobryomorpha</taxon>
        <taxon>Entomobryoidea</taxon>
        <taxon>Orchesellidae</taxon>
        <taxon>Orchesellinae</taxon>
        <taxon>Orchesella</taxon>
    </lineage>
</organism>
<keyword evidence="1" id="KW-1133">Transmembrane helix</keyword>